<comment type="caution">
    <text evidence="2">The sequence shown here is derived from an EMBL/GenBank/DDBJ whole genome shotgun (WGS) entry which is preliminary data.</text>
</comment>
<evidence type="ECO:0000256" key="1">
    <source>
        <dbReference type="SAM" id="SignalP"/>
    </source>
</evidence>
<dbReference type="EMBL" id="BMGG01000004">
    <property type="protein sequence ID" value="GGC66955.1"/>
    <property type="molecule type" value="Genomic_DNA"/>
</dbReference>
<dbReference type="RefSeq" id="WP_188609665.1">
    <property type="nucleotide sequence ID" value="NZ_BMGG01000004.1"/>
</dbReference>
<organism evidence="2 3">
    <name type="scientific">Chelatococcus reniformis</name>
    <dbReference type="NCBI Taxonomy" id="1494448"/>
    <lineage>
        <taxon>Bacteria</taxon>
        <taxon>Pseudomonadati</taxon>
        <taxon>Pseudomonadota</taxon>
        <taxon>Alphaproteobacteria</taxon>
        <taxon>Hyphomicrobiales</taxon>
        <taxon>Chelatococcaceae</taxon>
        <taxon>Chelatococcus</taxon>
    </lineage>
</organism>
<keyword evidence="3" id="KW-1185">Reference proteome</keyword>
<gene>
    <name evidence="2" type="ORF">GCM10010994_26910</name>
</gene>
<evidence type="ECO:0000313" key="3">
    <source>
        <dbReference type="Proteomes" id="UP000637002"/>
    </source>
</evidence>
<dbReference type="InterPro" id="IPR057572">
    <property type="entry name" value="NonGDSL"/>
</dbReference>
<dbReference type="AlphaFoldDB" id="A0A916XE50"/>
<reference evidence="2" key="2">
    <citation type="submission" date="2020-09" db="EMBL/GenBank/DDBJ databases">
        <authorList>
            <person name="Sun Q."/>
            <person name="Zhou Y."/>
        </authorList>
    </citation>
    <scope>NUCLEOTIDE SEQUENCE</scope>
    <source>
        <strain evidence="2">CGMCC 1.12919</strain>
    </source>
</reference>
<dbReference type="InterPro" id="IPR036514">
    <property type="entry name" value="SGNH_hydro_sf"/>
</dbReference>
<dbReference type="InterPro" id="IPR051532">
    <property type="entry name" value="Ester_Hydrolysis_Enzymes"/>
</dbReference>
<dbReference type="Pfam" id="PF25182">
    <property type="entry name" value="NonGDSL"/>
    <property type="match status" value="1"/>
</dbReference>
<dbReference type="PANTHER" id="PTHR30383:SF5">
    <property type="entry name" value="SGNH HYDROLASE-TYPE ESTERASE DOMAIN-CONTAINING PROTEIN"/>
    <property type="match status" value="1"/>
</dbReference>
<dbReference type="Gene3D" id="3.40.50.1110">
    <property type="entry name" value="SGNH hydrolase"/>
    <property type="match status" value="1"/>
</dbReference>
<dbReference type="PANTHER" id="PTHR30383">
    <property type="entry name" value="THIOESTERASE 1/PROTEASE 1/LYSOPHOSPHOLIPASE L1"/>
    <property type="match status" value="1"/>
</dbReference>
<dbReference type="GO" id="GO:0004622">
    <property type="term" value="F:phosphatidylcholine lysophospholipase activity"/>
    <property type="evidence" value="ECO:0007669"/>
    <property type="project" value="TreeGrafter"/>
</dbReference>
<keyword evidence="1" id="KW-0732">Signal</keyword>
<sequence length="292" mass="30540">MVGSIVIVRSAVFAAAALICVAGASAWANEQGLTPAVSAPPPLPALTAPDIAPPRATSPKLAAPECIAARPALATTGDLTGTGERLAAGGKLSILAIGSSTTAGTGTSSPAAAYPARLEAEIERRLPNVDVKVTVSGVGGETATQTIARLEREVAQTKPDLVIWQVGTNDALSDVREDDFRSLVERGIAATTAAGADLILLDQQFFPSLRRKARYERFVQIVRDAGMKKRACVFGRYALMKEWGEESSETLKAMLSGDGFHMSDRGHACMARILADEIVKASFSQIHASGAI</sequence>
<protein>
    <recommendedName>
        <fullName evidence="4">SGNH/GDSL hydrolase family protein</fullName>
    </recommendedName>
</protein>
<evidence type="ECO:0008006" key="4">
    <source>
        <dbReference type="Google" id="ProtNLM"/>
    </source>
</evidence>
<dbReference type="Proteomes" id="UP000637002">
    <property type="component" value="Unassembled WGS sequence"/>
</dbReference>
<feature type="chain" id="PRO_5037241298" description="SGNH/GDSL hydrolase family protein" evidence="1">
    <location>
        <begin position="29"/>
        <end position="292"/>
    </location>
</feature>
<dbReference type="CDD" id="cd00229">
    <property type="entry name" value="SGNH_hydrolase"/>
    <property type="match status" value="1"/>
</dbReference>
<proteinExistence type="predicted"/>
<feature type="signal peptide" evidence="1">
    <location>
        <begin position="1"/>
        <end position="28"/>
    </location>
</feature>
<dbReference type="SUPFAM" id="SSF52266">
    <property type="entry name" value="SGNH hydrolase"/>
    <property type="match status" value="1"/>
</dbReference>
<accession>A0A916XE50</accession>
<name>A0A916XE50_9HYPH</name>
<reference evidence="2" key="1">
    <citation type="journal article" date="2014" name="Int. J. Syst. Evol. Microbiol.">
        <title>Complete genome sequence of Corynebacterium casei LMG S-19264T (=DSM 44701T), isolated from a smear-ripened cheese.</title>
        <authorList>
            <consortium name="US DOE Joint Genome Institute (JGI-PGF)"/>
            <person name="Walter F."/>
            <person name="Albersmeier A."/>
            <person name="Kalinowski J."/>
            <person name="Ruckert C."/>
        </authorList>
    </citation>
    <scope>NUCLEOTIDE SEQUENCE</scope>
    <source>
        <strain evidence="2">CGMCC 1.12919</strain>
    </source>
</reference>
<evidence type="ECO:0000313" key="2">
    <source>
        <dbReference type="EMBL" id="GGC66955.1"/>
    </source>
</evidence>